<dbReference type="Gene3D" id="3.30.160.250">
    <property type="match status" value="1"/>
</dbReference>
<evidence type="ECO:0000313" key="2">
    <source>
        <dbReference type="Proteomes" id="UP001171945"/>
    </source>
</evidence>
<gene>
    <name evidence="1" type="ORF">QUF54_06855</name>
</gene>
<reference evidence="1" key="1">
    <citation type="submission" date="2023-06" db="EMBL/GenBank/DDBJ databases">
        <title>Uncultivated large filamentous bacteria from sulfidic sediments reveal new species and different genomic features in energy metabolism and defense.</title>
        <authorList>
            <person name="Fonseca A."/>
        </authorList>
    </citation>
    <scope>NUCLEOTIDE SEQUENCE</scope>
    <source>
        <strain evidence="1">HSG4</strain>
    </source>
</reference>
<dbReference type="SUPFAM" id="SSF143100">
    <property type="entry name" value="TTHA1013/TTHA0281-like"/>
    <property type="match status" value="1"/>
</dbReference>
<organism evidence="1 2">
    <name type="scientific">Candidatus Marithioploca araucensis</name>
    <dbReference type="NCBI Taxonomy" id="70273"/>
    <lineage>
        <taxon>Bacteria</taxon>
        <taxon>Pseudomonadati</taxon>
        <taxon>Pseudomonadota</taxon>
        <taxon>Gammaproteobacteria</taxon>
        <taxon>Thiotrichales</taxon>
        <taxon>Thiotrichaceae</taxon>
        <taxon>Candidatus Marithioploca</taxon>
    </lineage>
</organism>
<comment type="caution">
    <text evidence="1">The sequence shown here is derived from an EMBL/GenBank/DDBJ whole genome shotgun (WGS) entry which is preliminary data.</text>
</comment>
<dbReference type="InterPro" id="IPR035069">
    <property type="entry name" value="TTHA1013/TTHA0281-like"/>
</dbReference>
<sequence>KILKFYSNAKEQIQFYRKKRMKFQVTVARDEDGVWIIECPAIPGCITQGNSNKKYSGSHYTLFRSESGTRIALDNSTIGGDYLMSSLPNLSGRKVQTLKLRLQ</sequence>
<evidence type="ECO:0000313" key="1">
    <source>
        <dbReference type="EMBL" id="MDM8563054.1"/>
    </source>
</evidence>
<dbReference type="Proteomes" id="UP001171945">
    <property type="component" value="Unassembled WGS sequence"/>
</dbReference>
<keyword evidence="2" id="KW-1185">Reference proteome</keyword>
<proteinExistence type="predicted"/>
<protein>
    <submittedName>
        <fullName evidence="1">Type II toxin-antitoxin system HicB family antitoxin</fullName>
    </submittedName>
</protein>
<accession>A0ABT7VTZ6</accession>
<dbReference type="EMBL" id="JAUCGM010000424">
    <property type="protein sequence ID" value="MDM8563054.1"/>
    <property type="molecule type" value="Genomic_DNA"/>
</dbReference>
<feature type="non-terminal residue" evidence="1">
    <location>
        <position position="1"/>
    </location>
</feature>
<name>A0ABT7VTZ6_9GAMM</name>